<feature type="compositionally biased region" description="Basic and acidic residues" evidence="1">
    <location>
        <begin position="379"/>
        <end position="394"/>
    </location>
</feature>
<organism evidence="2 3">
    <name type="scientific">Acorus gramineus</name>
    <name type="common">Dwarf sweet flag</name>
    <dbReference type="NCBI Taxonomy" id="55184"/>
    <lineage>
        <taxon>Eukaryota</taxon>
        <taxon>Viridiplantae</taxon>
        <taxon>Streptophyta</taxon>
        <taxon>Embryophyta</taxon>
        <taxon>Tracheophyta</taxon>
        <taxon>Spermatophyta</taxon>
        <taxon>Magnoliopsida</taxon>
        <taxon>Liliopsida</taxon>
        <taxon>Acoraceae</taxon>
        <taxon>Acorus</taxon>
    </lineage>
</organism>
<feature type="region of interest" description="Disordered" evidence="1">
    <location>
        <begin position="373"/>
        <end position="425"/>
    </location>
</feature>
<proteinExistence type="predicted"/>
<dbReference type="Proteomes" id="UP001179952">
    <property type="component" value="Unassembled WGS sequence"/>
</dbReference>
<feature type="compositionally biased region" description="Polar residues" evidence="1">
    <location>
        <begin position="396"/>
        <end position="406"/>
    </location>
</feature>
<keyword evidence="3" id="KW-1185">Reference proteome</keyword>
<dbReference type="PANTHER" id="PTHR34361:SF2">
    <property type="entry name" value="OS08G0157800 PROTEIN"/>
    <property type="match status" value="1"/>
</dbReference>
<dbReference type="EMBL" id="JAUJYN010000004">
    <property type="protein sequence ID" value="KAK1273785.1"/>
    <property type="molecule type" value="Genomic_DNA"/>
</dbReference>
<protein>
    <submittedName>
        <fullName evidence="2">Uncharacterized protein</fullName>
    </submittedName>
</protein>
<accession>A0AAV9BAZ6</accession>
<sequence length="654" mass="70352">MGMGSTVQGPSSSSSTLSPFAPPFTVDRTAARPRLSTSHFFDEPYNLARPTSTADTWVHLRPKEAPATADPVDGGGEGGVGYGGFESYSLALGSTTAPWDEGISMSEPYYYPVSSVGGDDVFGASARDGASMGSDNVNPGAWKGRYFVDRGTMDGGDGDSSAWKDRLGHSVSSSNYKGPLLHGIPAAADSVTCEDASSTWCRKSILTSSKTVQNRKEGVEWLDDSCPSVLDNRCSSYHMLGTSALSHSSTHEKIRYSVSNSSSPKPLTPQFEVSYVPEVNPELMISQFTFPNTSLTLAPSVPSSTDTKSSPEVSDQCNLSVDSPCWKGAQASQHSPFEVCEAVAPPLANEFSGYNCSIQGHIALPSSICSEAFSSRQPSGDKKEKNSPDNHDTDFMLSNESKSGSDPETVDAARPGQTRSNASSCAYDMSATATSGPKVASDTKSKCSTQSGKSELLVKAVHHLSELLLSICNNDSNALKGQEYDILHSALDNFTACVRPAMGEPEPHLTCHLRGSSGTYKAIKDVMTKTFRDEGGDPYKNLWIEAEDSLCSMKYQLQLAQMEMRQRCKECRAKDVMERPANITESSIFLPARDMFGDGPSVCNAKEVTPNSVSTEAPHAVESLYKNPLETIERSDNYQSEDVDSSVMARFKLE</sequence>
<name>A0AAV9BAZ6_ACOGR</name>
<dbReference type="AlphaFoldDB" id="A0AAV9BAZ6"/>
<evidence type="ECO:0000256" key="1">
    <source>
        <dbReference type="SAM" id="MobiDB-lite"/>
    </source>
</evidence>
<evidence type="ECO:0000313" key="2">
    <source>
        <dbReference type="EMBL" id="KAK1273785.1"/>
    </source>
</evidence>
<dbReference type="PANTHER" id="PTHR34361">
    <property type="entry name" value="OS08G0157800 PROTEIN"/>
    <property type="match status" value="1"/>
</dbReference>
<reference evidence="2" key="1">
    <citation type="journal article" date="2023" name="Nat. Commun.">
        <title>Diploid and tetraploid genomes of Acorus and the evolution of monocots.</title>
        <authorList>
            <person name="Ma L."/>
            <person name="Liu K.W."/>
            <person name="Li Z."/>
            <person name="Hsiao Y.Y."/>
            <person name="Qi Y."/>
            <person name="Fu T."/>
            <person name="Tang G.D."/>
            <person name="Zhang D."/>
            <person name="Sun W.H."/>
            <person name="Liu D.K."/>
            <person name="Li Y."/>
            <person name="Chen G.Z."/>
            <person name="Liu X.D."/>
            <person name="Liao X.Y."/>
            <person name="Jiang Y.T."/>
            <person name="Yu X."/>
            <person name="Hao Y."/>
            <person name="Huang J."/>
            <person name="Zhao X.W."/>
            <person name="Ke S."/>
            <person name="Chen Y.Y."/>
            <person name="Wu W.L."/>
            <person name="Hsu J.L."/>
            <person name="Lin Y.F."/>
            <person name="Huang M.D."/>
            <person name="Li C.Y."/>
            <person name="Huang L."/>
            <person name="Wang Z.W."/>
            <person name="Zhao X."/>
            <person name="Zhong W.Y."/>
            <person name="Peng D.H."/>
            <person name="Ahmad S."/>
            <person name="Lan S."/>
            <person name="Zhang J.S."/>
            <person name="Tsai W.C."/>
            <person name="Van de Peer Y."/>
            <person name="Liu Z.J."/>
        </authorList>
    </citation>
    <scope>NUCLEOTIDE SEQUENCE</scope>
    <source>
        <strain evidence="2">SCP</strain>
    </source>
</reference>
<comment type="caution">
    <text evidence="2">The sequence shown here is derived from an EMBL/GenBank/DDBJ whole genome shotgun (WGS) entry which is preliminary data.</text>
</comment>
<gene>
    <name evidence="2" type="ORF">QJS04_geneDACA010887</name>
</gene>
<feature type="region of interest" description="Disordered" evidence="1">
    <location>
        <begin position="1"/>
        <end position="25"/>
    </location>
</feature>
<evidence type="ECO:0000313" key="3">
    <source>
        <dbReference type="Proteomes" id="UP001179952"/>
    </source>
</evidence>
<reference evidence="2" key="2">
    <citation type="submission" date="2023-06" db="EMBL/GenBank/DDBJ databases">
        <authorList>
            <person name="Ma L."/>
            <person name="Liu K.-W."/>
            <person name="Li Z."/>
            <person name="Hsiao Y.-Y."/>
            <person name="Qi Y."/>
            <person name="Fu T."/>
            <person name="Tang G."/>
            <person name="Zhang D."/>
            <person name="Sun W.-H."/>
            <person name="Liu D.-K."/>
            <person name="Li Y."/>
            <person name="Chen G.-Z."/>
            <person name="Liu X.-D."/>
            <person name="Liao X.-Y."/>
            <person name="Jiang Y.-T."/>
            <person name="Yu X."/>
            <person name="Hao Y."/>
            <person name="Huang J."/>
            <person name="Zhao X.-W."/>
            <person name="Ke S."/>
            <person name="Chen Y.-Y."/>
            <person name="Wu W.-L."/>
            <person name="Hsu J.-L."/>
            <person name="Lin Y.-F."/>
            <person name="Huang M.-D."/>
            <person name="Li C.-Y."/>
            <person name="Huang L."/>
            <person name="Wang Z.-W."/>
            <person name="Zhao X."/>
            <person name="Zhong W.-Y."/>
            <person name="Peng D.-H."/>
            <person name="Ahmad S."/>
            <person name="Lan S."/>
            <person name="Zhang J.-S."/>
            <person name="Tsai W.-C."/>
            <person name="Van De Peer Y."/>
            <person name="Liu Z.-J."/>
        </authorList>
    </citation>
    <scope>NUCLEOTIDE SEQUENCE</scope>
    <source>
        <strain evidence="2">SCP</strain>
        <tissue evidence="2">Leaves</tissue>
    </source>
</reference>
<feature type="compositionally biased region" description="Low complexity" evidence="1">
    <location>
        <begin position="10"/>
        <end position="25"/>
    </location>
</feature>